<dbReference type="Proteomes" id="UP001628156">
    <property type="component" value="Unassembled WGS sequence"/>
</dbReference>
<reference evidence="2 3" key="1">
    <citation type="journal article" date="2019" name="PLoS Negl. Trop. Dis.">
        <title>Whole genome sequencing of Entamoeba nuttalli reveals mammalian host-related molecular signatures and a novel octapeptide-repeat surface protein.</title>
        <authorList>
            <person name="Tanaka M."/>
            <person name="Makiuchi T."/>
            <person name="Komiyama T."/>
            <person name="Shiina T."/>
            <person name="Osaki K."/>
            <person name="Tachibana H."/>
        </authorList>
    </citation>
    <scope>NUCLEOTIDE SEQUENCE [LARGE SCALE GENOMIC DNA]</scope>
    <source>
        <strain evidence="2 3">P19-061405</strain>
    </source>
</reference>
<dbReference type="InterPro" id="IPR055130">
    <property type="entry name" value="PreP_C"/>
</dbReference>
<feature type="domain" description="Peptidase M16C associated" evidence="1">
    <location>
        <begin position="453"/>
        <end position="707"/>
    </location>
</feature>
<comment type="caution">
    <text evidence="2">The sequence shown here is derived from an EMBL/GenBank/DDBJ whole genome shotgun (WGS) entry which is preliminary data.</text>
</comment>
<dbReference type="SUPFAM" id="SSF63411">
    <property type="entry name" value="LuxS/MPP-like metallohydrolase"/>
    <property type="match status" value="4"/>
</dbReference>
<sequence>MQFFTEVYREKLPDYNITGIVFEHNETKAKVIKILSDDKNKSFSISFKTPPTNNKGIPHIIEHSCLSGSDHYTTKEPFADLLRGSLQNFLNAITFPDHTMYPIATTNETDYKNLMKVYLDAVFLPRVRNDIYPFYQEGRRWEKNEDGELGFNGIVYNEMKESETNPVTLADRVISQKLYDGTYIYESGGIPKDIETLTYDEFLKFYKEHYHPSNSLTVLYSPLTLIDDELTLLNEYFHGKGFKTPSHVSDKDTNISGTVETIQYPIDLEESDEKKDVFVYAWKISNCNPEVQFALNIIQQLLVTVEGAPLNEKLKELGIAKNVIGQFEIDYQTPYFSVVAKNADPSKLDQFKQVVNEELQKIVKDGFDKQRAIGILNKHEFDLKECTFGGYPKGLVYAMLCAYAHAHDDTDLFRSLRVNWIITKVREGLKNHYLEDIVQKYLIENDRHIVVRCVPTKGLTETWEKESRERHSEMSKDFDEKAIKEIENTCAELKRRQQAEDTPEQIATIPHLRLSDIDKKGQDFSLEEVKNSIKTYRKVDVTNGIVYFKYFFDLSDLTLEQLRVADFLASVIKSFNTKQHNYLTLGSLIDINFGKLTFEVETHVDSHLGTTTEDINHVKPYFLISGKVLNGYITDGIQILVEILNDIQFDVKILQKKLSEFIVRSEDIIKNASYYPLSSRIKSYLSKQGVVEEYLNGITSYLEDVKLRNNFEKEGLSFLHSLEEMYHTIFSTDRCTLFYCSEENTKEDVLKQLTSLQAVFHGKEMGKTQEYPSPVVKNEALQVPVKVNYVGKGFNFASMGVTFNGAFKALLEIIEKEYLWNKVRVEGGAYGSWMTYSYSGNAIFTSYRDPHLYETLITYDKVADYLENMKFTQEEIENYLIGIFADIDAPKTVSGFFNTCCNSYLNNTLGSSQVIREQLFQVNLESLKEQSSIIINGLKKNIICTISPQEAIKRQNGVFSEKVCVFEKL</sequence>
<dbReference type="Pfam" id="PF08367">
    <property type="entry name" value="M16C_assoc"/>
    <property type="match status" value="1"/>
</dbReference>
<evidence type="ECO:0000313" key="2">
    <source>
        <dbReference type="EMBL" id="GAB1226561.1"/>
    </source>
</evidence>
<dbReference type="InterPro" id="IPR007863">
    <property type="entry name" value="Peptidase_M16_C"/>
</dbReference>
<dbReference type="EMBL" id="BAAFRS010000298">
    <property type="protein sequence ID" value="GAB1226561.1"/>
    <property type="molecule type" value="Genomic_DNA"/>
</dbReference>
<protein>
    <recommendedName>
        <fullName evidence="1">Peptidase M16C associated domain-containing protein</fullName>
    </recommendedName>
</protein>
<dbReference type="InterPro" id="IPR013578">
    <property type="entry name" value="Peptidase_M16C_assoc"/>
</dbReference>
<name>A0ABQ0DUM8_9EUKA</name>
<proteinExistence type="predicted"/>
<gene>
    <name evidence="2" type="ORF">ENUP19_0298G0015</name>
</gene>
<organism evidence="2 3">
    <name type="scientific">Entamoeba nuttalli</name>
    <dbReference type="NCBI Taxonomy" id="412467"/>
    <lineage>
        <taxon>Eukaryota</taxon>
        <taxon>Amoebozoa</taxon>
        <taxon>Evosea</taxon>
        <taxon>Archamoebae</taxon>
        <taxon>Mastigamoebida</taxon>
        <taxon>Entamoebidae</taxon>
        <taxon>Entamoeba</taxon>
    </lineage>
</organism>
<keyword evidence="3" id="KW-1185">Reference proteome</keyword>
<dbReference type="InterPro" id="IPR011249">
    <property type="entry name" value="Metalloenz_LuxS/M16"/>
</dbReference>
<evidence type="ECO:0000259" key="1">
    <source>
        <dbReference type="SMART" id="SM01264"/>
    </source>
</evidence>
<dbReference type="Gene3D" id="3.30.830.10">
    <property type="entry name" value="Metalloenzyme, LuxS/M16 peptidase-like"/>
    <property type="match status" value="4"/>
</dbReference>
<dbReference type="PANTHER" id="PTHR43016">
    <property type="entry name" value="PRESEQUENCE PROTEASE"/>
    <property type="match status" value="1"/>
</dbReference>
<dbReference type="PANTHER" id="PTHR43016:SF13">
    <property type="entry name" value="PRESEQUENCE PROTEASE, MITOCHONDRIAL"/>
    <property type="match status" value="1"/>
</dbReference>
<evidence type="ECO:0000313" key="3">
    <source>
        <dbReference type="Proteomes" id="UP001628156"/>
    </source>
</evidence>
<dbReference type="Pfam" id="PF22516">
    <property type="entry name" value="PreP_C"/>
    <property type="match status" value="1"/>
</dbReference>
<dbReference type="SMART" id="SM01264">
    <property type="entry name" value="M16C_associated"/>
    <property type="match status" value="1"/>
</dbReference>
<dbReference type="Pfam" id="PF05193">
    <property type="entry name" value="Peptidase_M16_C"/>
    <property type="match status" value="1"/>
</dbReference>
<accession>A0ABQ0DUM8</accession>